<dbReference type="Proteomes" id="UP000198211">
    <property type="component" value="Unassembled WGS sequence"/>
</dbReference>
<feature type="region of interest" description="Disordered" evidence="1">
    <location>
        <begin position="38"/>
        <end position="92"/>
    </location>
</feature>
<organism evidence="2 3">
    <name type="scientific">Phytophthora megakarya</name>
    <dbReference type="NCBI Taxonomy" id="4795"/>
    <lineage>
        <taxon>Eukaryota</taxon>
        <taxon>Sar</taxon>
        <taxon>Stramenopiles</taxon>
        <taxon>Oomycota</taxon>
        <taxon>Peronosporomycetes</taxon>
        <taxon>Peronosporales</taxon>
        <taxon>Peronosporaceae</taxon>
        <taxon>Phytophthora</taxon>
    </lineage>
</organism>
<evidence type="ECO:0000313" key="2">
    <source>
        <dbReference type="EMBL" id="OWY95062.1"/>
    </source>
</evidence>
<accession>A0A225UPP6</accession>
<protein>
    <submittedName>
        <fullName evidence="2">Uncharacterized protein</fullName>
    </submittedName>
</protein>
<name>A0A225UPP6_9STRA</name>
<comment type="caution">
    <text evidence="2">The sequence shown here is derived from an EMBL/GenBank/DDBJ whole genome shotgun (WGS) entry which is preliminary data.</text>
</comment>
<dbReference type="AlphaFoldDB" id="A0A225UPP6"/>
<keyword evidence="3" id="KW-1185">Reference proteome</keyword>
<evidence type="ECO:0000313" key="3">
    <source>
        <dbReference type="Proteomes" id="UP000198211"/>
    </source>
</evidence>
<proteinExistence type="predicted"/>
<feature type="compositionally biased region" description="Polar residues" evidence="1">
    <location>
        <begin position="61"/>
        <end position="86"/>
    </location>
</feature>
<dbReference type="EMBL" id="NBNE01013480">
    <property type="protein sequence ID" value="OWY95062.1"/>
    <property type="molecule type" value="Genomic_DNA"/>
</dbReference>
<reference evidence="3" key="1">
    <citation type="submission" date="2017-03" db="EMBL/GenBank/DDBJ databases">
        <title>Phytopthora megakarya and P. palmivora, two closely related causual agents of cacao black pod achieved similar genome size and gene model numbers by different mechanisms.</title>
        <authorList>
            <person name="Ali S."/>
            <person name="Shao J."/>
            <person name="Larry D.J."/>
            <person name="Kronmiller B."/>
            <person name="Shen D."/>
            <person name="Strem M.D."/>
            <person name="Melnick R.L."/>
            <person name="Guiltinan M.J."/>
            <person name="Tyler B.M."/>
            <person name="Meinhardt L.W."/>
            <person name="Bailey B.A."/>
        </authorList>
    </citation>
    <scope>NUCLEOTIDE SEQUENCE [LARGE SCALE GENOMIC DNA]</scope>
    <source>
        <strain evidence="3">zdho120</strain>
    </source>
</reference>
<sequence length="157" mass="17800">MKRQNKGGQQCEEKKLKLNPQGGCKFCRAKDNVWNNHGVDACVPNPKSPSYRPRNGRNHEQNSSTKRSGPRSTGQQQTAAMNTETTVTKKPDFTSYWQTKHEEHGAAMTVESGQNSQSYHLCCRGSRTSDSVFRVVKWWTSFCILSYWGPTSYSSKM</sequence>
<gene>
    <name evidence="2" type="ORF">PHMEG_00035043</name>
</gene>
<evidence type="ECO:0000256" key="1">
    <source>
        <dbReference type="SAM" id="MobiDB-lite"/>
    </source>
</evidence>